<reference evidence="5" key="1">
    <citation type="submission" date="2020-05" db="EMBL/GenBank/DDBJ databases">
        <authorList>
            <person name="Chiriac C."/>
            <person name="Salcher M."/>
            <person name="Ghai R."/>
            <person name="Kavagutti S V."/>
        </authorList>
    </citation>
    <scope>NUCLEOTIDE SEQUENCE</scope>
</reference>
<dbReference type="SUPFAM" id="SSF51735">
    <property type="entry name" value="NAD(P)-binding Rossmann-fold domains"/>
    <property type="match status" value="1"/>
</dbReference>
<dbReference type="PRINTS" id="PR00080">
    <property type="entry name" value="SDRFAMILY"/>
</dbReference>
<protein>
    <submittedName>
        <fullName evidence="5">Unannotated protein</fullName>
    </submittedName>
</protein>
<dbReference type="NCBIfam" id="NF005559">
    <property type="entry name" value="PRK07231.1"/>
    <property type="match status" value="1"/>
</dbReference>
<accession>A0A6J6DNN6</accession>
<dbReference type="InterPro" id="IPR020904">
    <property type="entry name" value="Sc_DH/Rdtase_CS"/>
</dbReference>
<name>A0A6J6DNN6_9ZZZZ</name>
<dbReference type="EMBL" id="CAEZTM010000012">
    <property type="protein sequence ID" value="CAB4565830.1"/>
    <property type="molecule type" value="Genomic_DNA"/>
</dbReference>
<dbReference type="PANTHER" id="PTHR24321">
    <property type="entry name" value="DEHYDROGENASES, SHORT CHAIN"/>
    <property type="match status" value="1"/>
</dbReference>
<dbReference type="InterPro" id="IPR036291">
    <property type="entry name" value="NAD(P)-bd_dom_sf"/>
</dbReference>
<dbReference type="SMART" id="SM00822">
    <property type="entry name" value="PKS_KR"/>
    <property type="match status" value="1"/>
</dbReference>
<keyword evidence="2" id="KW-0560">Oxidoreductase</keyword>
<organism evidence="5">
    <name type="scientific">freshwater metagenome</name>
    <dbReference type="NCBI Taxonomy" id="449393"/>
    <lineage>
        <taxon>unclassified sequences</taxon>
        <taxon>metagenomes</taxon>
        <taxon>ecological metagenomes</taxon>
    </lineage>
</organism>
<dbReference type="PANTHER" id="PTHR24321:SF8">
    <property type="entry name" value="ESTRADIOL 17-BETA-DEHYDROGENASE 8-RELATED"/>
    <property type="match status" value="1"/>
</dbReference>
<gene>
    <name evidence="5" type="ORF">UFOPK1684_00416</name>
    <name evidence="6" type="ORF">UFOPK2158_00270</name>
</gene>
<keyword evidence="3" id="KW-0520">NAD</keyword>
<dbReference type="InterPro" id="IPR002347">
    <property type="entry name" value="SDR_fam"/>
</dbReference>
<evidence type="ECO:0000313" key="5">
    <source>
        <dbReference type="EMBL" id="CAB4565830.1"/>
    </source>
</evidence>
<dbReference type="PRINTS" id="PR00081">
    <property type="entry name" value="GDHRDH"/>
</dbReference>
<dbReference type="Pfam" id="PF13561">
    <property type="entry name" value="adh_short_C2"/>
    <property type="match status" value="1"/>
</dbReference>
<dbReference type="InterPro" id="IPR057326">
    <property type="entry name" value="KR_dom"/>
</dbReference>
<dbReference type="Gene3D" id="3.40.50.720">
    <property type="entry name" value="NAD(P)-binding Rossmann-like Domain"/>
    <property type="match status" value="1"/>
</dbReference>
<dbReference type="FunFam" id="3.40.50.720:FF:000084">
    <property type="entry name" value="Short-chain dehydrogenase reductase"/>
    <property type="match status" value="1"/>
</dbReference>
<comment type="similarity">
    <text evidence="1">Belongs to the short-chain dehydrogenases/reductases (SDR) family.</text>
</comment>
<evidence type="ECO:0000259" key="4">
    <source>
        <dbReference type="SMART" id="SM00822"/>
    </source>
</evidence>
<proteinExistence type="inferred from homology"/>
<dbReference type="CDD" id="cd05233">
    <property type="entry name" value="SDR_c"/>
    <property type="match status" value="1"/>
</dbReference>
<dbReference type="GO" id="GO:0016491">
    <property type="term" value="F:oxidoreductase activity"/>
    <property type="evidence" value="ECO:0007669"/>
    <property type="project" value="UniProtKB-KW"/>
</dbReference>
<evidence type="ECO:0000256" key="1">
    <source>
        <dbReference type="ARBA" id="ARBA00006484"/>
    </source>
</evidence>
<sequence length="259" mass="27018">MIALDLAGQLVCVTGGAGSIGFATASRLVDAGASVLVLDRSKEQVDQATESLRKKGGRVLGVALDIRQSESVGQALEKATSEFGSLAGLVNAAGILRTGSLRDMPEELWEEIYSVNVTGTYVCSKAAVPYLAQSPQRAIVNVSSVSAFIGSDEGFAYTTTKGAVLSFTYGIAGDLAPQGIRVNAVCPGWVSGGFTQQAMDASDNPEALVEMASKLHYLERMATPQDVADAIVWLLSPLASFITGTAVFVDGGYMVKRGL</sequence>
<evidence type="ECO:0000256" key="2">
    <source>
        <dbReference type="ARBA" id="ARBA00023002"/>
    </source>
</evidence>
<evidence type="ECO:0000313" key="6">
    <source>
        <dbReference type="EMBL" id="CAB4637242.1"/>
    </source>
</evidence>
<evidence type="ECO:0000256" key="3">
    <source>
        <dbReference type="ARBA" id="ARBA00023027"/>
    </source>
</evidence>
<dbReference type="AlphaFoldDB" id="A0A6J6DNN6"/>
<dbReference type="PROSITE" id="PS00061">
    <property type="entry name" value="ADH_SHORT"/>
    <property type="match status" value="1"/>
</dbReference>
<dbReference type="EMBL" id="CAEZVY010000017">
    <property type="protein sequence ID" value="CAB4637242.1"/>
    <property type="molecule type" value="Genomic_DNA"/>
</dbReference>
<feature type="domain" description="Ketoreductase" evidence="4">
    <location>
        <begin position="9"/>
        <end position="175"/>
    </location>
</feature>